<proteinExistence type="predicted"/>
<reference evidence="1" key="1">
    <citation type="submission" date="2021-01" db="EMBL/GenBank/DDBJ databases">
        <authorList>
            <person name="Kaushik A."/>
        </authorList>
    </citation>
    <scope>NUCLEOTIDE SEQUENCE</scope>
    <source>
        <strain evidence="1">AG1-1C</strain>
    </source>
</reference>
<evidence type="ECO:0000313" key="2">
    <source>
        <dbReference type="Proteomes" id="UP000663846"/>
    </source>
</evidence>
<evidence type="ECO:0000313" key="1">
    <source>
        <dbReference type="EMBL" id="CAE6442772.1"/>
    </source>
</evidence>
<dbReference type="AlphaFoldDB" id="A0A8H3AXM0"/>
<name>A0A8H3AXM0_9AGAM</name>
<gene>
    <name evidence="1" type="ORF">RDB_LOCUS132996</name>
</gene>
<sequence>MYLARLPIPILLSNSFLPRRKSPLLPLLLLRPRLRRRRSLRKMTMMSYWSLLNPRPRIRSTISQKAHSTSKTGSVHTLTWTPAVQVAR</sequence>
<protein>
    <submittedName>
        <fullName evidence="1">Uncharacterized protein</fullName>
    </submittedName>
</protein>
<dbReference type="OrthoDB" id="276721at2759"/>
<comment type="caution">
    <text evidence="1">The sequence shown here is derived from an EMBL/GenBank/DDBJ whole genome shotgun (WGS) entry which is preliminary data.</text>
</comment>
<dbReference type="Proteomes" id="UP000663846">
    <property type="component" value="Unassembled WGS sequence"/>
</dbReference>
<accession>A0A8H3AXM0</accession>
<dbReference type="EMBL" id="CAJMWS010000416">
    <property type="protein sequence ID" value="CAE6442772.1"/>
    <property type="molecule type" value="Genomic_DNA"/>
</dbReference>
<organism evidence="1 2">
    <name type="scientific">Rhizoctonia solani</name>
    <dbReference type="NCBI Taxonomy" id="456999"/>
    <lineage>
        <taxon>Eukaryota</taxon>
        <taxon>Fungi</taxon>
        <taxon>Dikarya</taxon>
        <taxon>Basidiomycota</taxon>
        <taxon>Agaricomycotina</taxon>
        <taxon>Agaricomycetes</taxon>
        <taxon>Cantharellales</taxon>
        <taxon>Ceratobasidiaceae</taxon>
        <taxon>Rhizoctonia</taxon>
    </lineage>
</organism>